<dbReference type="SUPFAM" id="SSF89360">
    <property type="entry name" value="HesB-like domain"/>
    <property type="match status" value="1"/>
</dbReference>
<dbReference type="SUPFAM" id="SSF117916">
    <property type="entry name" value="Fe-S cluster assembly (FSCA) domain-like"/>
    <property type="match status" value="1"/>
</dbReference>
<organism evidence="8 11">
    <name type="scientific">Aeromonas hydrophila</name>
    <dbReference type="NCBI Taxonomy" id="644"/>
    <lineage>
        <taxon>Bacteria</taxon>
        <taxon>Pseudomonadati</taxon>
        <taxon>Pseudomonadota</taxon>
        <taxon>Gammaproteobacteria</taxon>
        <taxon>Aeromonadales</taxon>
        <taxon>Aeromonadaceae</taxon>
        <taxon>Aeromonas</taxon>
    </lineage>
</organism>
<dbReference type="SMR" id="A0A081UXZ7"/>
<reference evidence="10" key="3">
    <citation type="submission" date="2018-02" db="EMBL/GenBank/DDBJ databases">
        <title>Phenotypic characterization and whole genome analysis of multidrug-resistant, extended-spectrum beta-lactamase-producing bacteria isolated from dogs in Germany.</title>
        <authorList>
            <person name="Williamson C."/>
        </authorList>
    </citation>
    <scope>NUCLEOTIDE SEQUENCE [LARGE SCALE GENOMIC DNA]</scope>
    <source>
        <strain evidence="10">AFG_SD03_1510_Ahy_093</strain>
    </source>
</reference>
<dbReference type="EMBL" id="PUTQ01000021">
    <property type="protein sequence ID" value="RCF48134.1"/>
    <property type="molecule type" value="Genomic_DNA"/>
</dbReference>
<reference evidence="9 10" key="2">
    <citation type="journal article" date="2018" name="PLoS ONE">
        <title>Phenotypic characterization and whole genome analysis of extended-spectrum beta-lactamase-producing bacteria isolated from dogs in Germany.</title>
        <authorList>
            <person name="Boehmer T."/>
            <person name="Vogler A.J."/>
            <person name="Thomas A."/>
            <person name="Sauer S."/>
            <person name="Hergenroether M."/>
            <person name="Straubinger R.K."/>
            <person name="Birdsell D."/>
            <person name="Keim P."/>
            <person name="Sahl J.W."/>
            <person name="Williamson C.H."/>
            <person name="Riehm J.M."/>
        </authorList>
    </citation>
    <scope>NUCLEOTIDE SEQUENCE [LARGE SCALE GENOMIC DNA]</scope>
    <source>
        <strain evidence="9 10">AFG_SD03_1510_Ahy_093</strain>
    </source>
</reference>
<evidence type="ECO:0000313" key="11">
    <source>
        <dbReference type="Proteomes" id="UP000859505"/>
    </source>
</evidence>
<protein>
    <recommendedName>
        <fullName evidence="5">Fe/S biogenesis protein NfuA</fullName>
    </recommendedName>
</protein>
<dbReference type="Proteomes" id="UP000253075">
    <property type="component" value="Unassembled WGS sequence"/>
</dbReference>
<dbReference type="KEGG" id="ahi:VU14_21000"/>
<dbReference type="InterPro" id="IPR034904">
    <property type="entry name" value="FSCA_dom_sf"/>
</dbReference>
<dbReference type="KEGG" id="ahh:RY45_01780"/>
<dbReference type="HAMAP" id="MF_01637">
    <property type="entry name" value="Fe_S_biogen_NfuA"/>
    <property type="match status" value="1"/>
</dbReference>
<dbReference type="Gene3D" id="3.30.300.130">
    <property type="entry name" value="Fe-S cluster assembly (FSCA)"/>
    <property type="match status" value="1"/>
</dbReference>
<evidence type="ECO:0000256" key="1">
    <source>
        <dbReference type="ARBA" id="ARBA00022485"/>
    </source>
</evidence>
<dbReference type="GO" id="GO:0051604">
    <property type="term" value="P:protein maturation"/>
    <property type="evidence" value="ECO:0007669"/>
    <property type="project" value="UniProtKB-UniRule"/>
</dbReference>
<dbReference type="InterPro" id="IPR000361">
    <property type="entry name" value="ATAP_core_dom"/>
</dbReference>
<dbReference type="EMBL" id="DACTUL010000009">
    <property type="protein sequence ID" value="HAT6343857.1"/>
    <property type="molecule type" value="Genomic_DNA"/>
</dbReference>
<evidence type="ECO:0000259" key="7">
    <source>
        <dbReference type="Pfam" id="PF01521"/>
    </source>
</evidence>
<evidence type="ECO:0000256" key="2">
    <source>
        <dbReference type="ARBA" id="ARBA00022723"/>
    </source>
</evidence>
<feature type="binding site" evidence="5">
    <location>
        <position position="152"/>
    </location>
    <ligand>
        <name>[4Fe-4S] cluster</name>
        <dbReference type="ChEBI" id="CHEBI:49883"/>
    </ligand>
</feature>
<sequence length="192" mass="20988">MISISDTAQAHFRKLLEKQPDGTNIRVFVVNPGTQNAECGVSYCPPDAVDPEDQHLPFSGFDCLVDPLSAPFLVDATIDFVTDQMGSQLTLKAPNAKMRKVADDAPLIDRIEYVLMSEVNPMLAGHGGKVTLVELTEDKLAILQFGGGCNGCSMVDYTLKEGIEKQLLEKFPGELNGVKDATEHQRGDHSYY</sequence>
<evidence type="ECO:0000313" key="8">
    <source>
        <dbReference type="EMBL" id="HAT6343857.1"/>
    </source>
</evidence>
<feature type="domain" description="Core" evidence="7">
    <location>
        <begin position="2"/>
        <end position="99"/>
    </location>
</feature>
<dbReference type="GO" id="GO:0005506">
    <property type="term" value="F:iron ion binding"/>
    <property type="evidence" value="ECO:0007669"/>
    <property type="project" value="InterPro"/>
</dbReference>
<evidence type="ECO:0000313" key="9">
    <source>
        <dbReference type="EMBL" id="RCF48134.1"/>
    </source>
</evidence>
<accession>A0A081UXZ7</accession>
<dbReference type="Pfam" id="PF01521">
    <property type="entry name" value="Fe-S_biosyn"/>
    <property type="match status" value="1"/>
</dbReference>
<dbReference type="Proteomes" id="UP000859505">
    <property type="component" value="Unassembled WGS sequence"/>
</dbReference>
<comment type="cofactor">
    <cofactor evidence="5">
        <name>[4Fe-4S] cluster</name>
        <dbReference type="ChEBI" id="CHEBI:49883"/>
    </cofactor>
    <text evidence="5">Binds 1 [4Fe-4S] cluster per subunit. The cluster is presumably bound at the interface of two monomers.</text>
</comment>
<reference evidence="9" key="4">
    <citation type="submission" date="2018-02" db="EMBL/GenBank/DDBJ databases">
        <authorList>
            <person name="Williamson C."/>
        </authorList>
    </citation>
    <scope>NUCLEOTIDE SEQUENCE</scope>
    <source>
        <strain evidence="9">AFG_SD03_1510_Ahy_093</strain>
    </source>
</reference>
<dbReference type="eggNOG" id="COG0316">
    <property type="taxonomic scope" value="Bacteria"/>
</dbReference>
<evidence type="ECO:0000256" key="3">
    <source>
        <dbReference type="ARBA" id="ARBA00023004"/>
    </source>
</evidence>
<keyword evidence="4 5" id="KW-0411">Iron-sulfur</keyword>
<evidence type="ECO:0000313" key="10">
    <source>
        <dbReference type="Proteomes" id="UP000253075"/>
    </source>
</evidence>
<feature type="binding site" evidence="5">
    <location>
        <position position="149"/>
    </location>
    <ligand>
        <name>[4Fe-4S] cluster</name>
        <dbReference type="ChEBI" id="CHEBI:49883"/>
    </ligand>
</feature>
<dbReference type="AlphaFoldDB" id="A0A081UXZ7"/>
<dbReference type="OMA" id="CLAYCRP"/>
<dbReference type="NCBIfam" id="TIGR03341">
    <property type="entry name" value="YhgI_GntY"/>
    <property type="match status" value="1"/>
</dbReference>
<evidence type="ECO:0000256" key="5">
    <source>
        <dbReference type="HAMAP-Rule" id="MF_01637"/>
    </source>
</evidence>
<reference evidence="8" key="5">
    <citation type="submission" date="2020-01" db="EMBL/GenBank/DDBJ databases">
        <authorList>
            <consortium name="NCBI Pathogen Detection Project"/>
        </authorList>
    </citation>
    <scope>NUCLEOTIDE SEQUENCE</scope>
    <source>
        <strain evidence="8">OLC2673_Aeromonas</strain>
    </source>
</reference>
<comment type="caution">
    <text evidence="8">The sequence shown here is derived from an EMBL/GenBank/DDBJ whole genome shotgun (WGS) entry which is preliminary data.</text>
</comment>
<reference evidence="8" key="1">
    <citation type="journal article" date="2018" name="Genome Biol.">
        <title>SKESA: strategic k-mer extension for scrupulous assemblies.</title>
        <authorList>
            <person name="Souvorov A."/>
            <person name="Agarwala R."/>
            <person name="Lipman D.J."/>
        </authorList>
    </citation>
    <scope>NUCLEOTIDE SEQUENCE</scope>
    <source>
        <strain evidence="8">OLC2673_Aeromonas</strain>
    </source>
</reference>
<dbReference type="NCBIfam" id="NF008392">
    <property type="entry name" value="PRK11190.1"/>
    <property type="match status" value="1"/>
</dbReference>
<proteinExistence type="inferred from homology"/>
<dbReference type="GO" id="GO:0051539">
    <property type="term" value="F:4 iron, 4 sulfur cluster binding"/>
    <property type="evidence" value="ECO:0007669"/>
    <property type="project" value="UniProtKB-UniRule"/>
</dbReference>
<dbReference type="InterPro" id="IPR001075">
    <property type="entry name" value="NIF_FeS_clus_asmbl_NifU_C"/>
</dbReference>
<evidence type="ECO:0000256" key="4">
    <source>
        <dbReference type="ARBA" id="ARBA00023014"/>
    </source>
</evidence>
<keyword evidence="2 5" id="KW-0479">Metal-binding</keyword>
<dbReference type="Pfam" id="PF01106">
    <property type="entry name" value="NifU"/>
    <property type="match status" value="1"/>
</dbReference>
<gene>
    <name evidence="5 8" type="primary">nfuA</name>
    <name evidence="9" type="ORF">C6C11_14975</name>
    <name evidence="8" type="ORF">JAJ28_001572</name>
</gene>
<dbReference type="RefSeq" id="WP_011704302.1">
    <property type="nucleotide sequence ID" value="NZ_AP019193.1"/>
</dbReference>
<feature type="domain" description="NIF system FeS cluster assembly NifU C-terminal" evidence="6">
    <location>
        <begin position="111"/>
        <end position="174"/>
    </location>
</feature>
<comment type="function">
    <text evidence="5">Involved in iron-sulfur cluster biogenesis. Binds a 4Fe-4S cluster, can transfer this cluster to apoproteins, and thereby intervenes in the maturation of Fe/S proteins. Could also act as a scaffold/chaperone for damaged Fe/S proteins.</text>
</comment>
<dbReference type="PANTHER" id="PTHR11178">
    <property type="entry name" value="IRON-SULFUR CLUSTER SCAFFOLD PROTEIN NFU-RELATED"/>
    <property type="match status" value="1"/>
</dbReference>
<name>A0A081UXZ7_AERHY</name>
<keyword evidence="1 5" id="KW-0004">4Fe-4S</keyword>
<evidence type="ECO:0000259" key="6">
    <source>
        <dbReference type="Pfam" id="PF01106"/>
    </source>
</evidence>
<dbReference type="GeneID" id="4488756"/>
<dbReference type="Gene3D" id="2.60.300.12">
    <property type="entry name" value="HesB-like domain"/>
    <property type="match status" value="1"/>
</dbReference>
<dbReference type="GO" id="GO:0016226">
    <property type="term" value="P:iron-sulfur cluster assembly"/>
    <property type="evidence" value="ECO:0007669"/>
    <property type="project" value="UniProtKB-UniRule"/>
</dbReference>
<dbReference type="PANTHER" id="PTHR11178:SF51">
    <property type="entry name" value="FE_S BIOGENESIS PROTEIN NFUA"/>
    <property type="match status" value="1"/>
</dbReference>
<dbReference type="GeneID" id="92721486"/>
<dbReference type="InterPro" id="IPR035903">
    <property type="entry name" value="HesB-like_dom_sf"/>
</dbReference>
<dbReference type="KEGG" id="aaj:BOQ57_01380"/>
<dbReference type="InterPro" id="IPR017726">
    <property type="entry name" value="Fe/S_biogenesis_protein_NfuA"/>
</dbReference>
<comment type="subunit">
    <text evidence="5">Homodimer.</text>
</comment>
<dbReference type="eggNOG" id="COG0694">
    <property type="taxonomic scope" value="Bacteria"/>
</dbReference>
<comment type="similarity">
    <text evidence="5">Belongs to the NfuA family.</text>
</comment>
<keyword evidence="3 5" id="KW-0408">Iron</keyword>